<dbReference type="InterPro" id="IPR004343">
    <property type="entry name" value="Plus-3_dom"/>
</dbReference>
<accession>B9SS94</accession>
<reference evidence="8" key="1">
    <citation type="journal article" date="2010" name="Nat. Biotechnol.">
        <title>Draft genome sequence of the oilseed species Ricinus communis.</title>
        <authorList>
            <person name="Chan A.P."/>
            <person name="Crabtree J."/>
            <person name="Zhao Q."/>
            <person name="Lorenzi H."/>
            <person name="Orvis J."/>
            <person name="Puiu D."/>
            <person name="Melake-Berhan A."/>
            <person name="Jones K.M."/>
            <person name="Redman J."/>
            <person name="Chen G."/>
            <person name="Cahoon E.B."/>
            <person name="Gedil M."/>
            <person name="Stanke M."/>
            <person name="Haas B.J."/>
            <person name="Wortman J.R."/>
            <person name="Fraser-Liggett C.M."/>
            <person name="Ravel J."/>
            <person name="Rabinowicz P.D."/>
        </authorList>
    </citation>
    <scope>NUCLEOTIDE SEQUENCE [LARGE SCALE GENOMIC DNA]</scope>
    <source>
        <strain evidence="8">cv. Hale</strain>
    </source>
</reference>
<dbReference type="InterPro" id="IPR036128">
    <property type="entry name" value="Plus3-like_sf"/>
</dbReference>
<proteinExistence type="predicted"/>
<name>B9SS94_RICCO</name>
<feature type="region of interest" description="Disordered" evidence="4">
    <location>
        <begin position="204"/>
        <end position="223"/>
    </location>
</feature>
<dbReference type="InterPro" id="IPR036885">
    <property type="entry name" value="SWIB_MDM2_dom_sf"/>
</dbReference>
<dbReference type="eggNOG" id="KOG1081">
    <property type="taxonomic scope" value="Eukaryota"/>
</dbReference>
<organism evidence="7 8">
    <name type="scientific">Ricinus communis</name>
    <name type="common">Castor bean</name>
    <dbReference type="NCBI Taxonomy" id="3988"/>
    <lineage>
        <taxon>Eukaryota</taxon>
        <taxon>Viridiplantae</taxon>
        <taxon>Streptophyta</taxon>
        <taxon>Embryophyta</taxon>
        <taxon>Tracheophyta</taxon>
        <taxon>Spermatophyta</taxon>
        <taxon>Magnoliopsida</taxon>
        <taxon>eudicotyledons</taxon>
        <taxon>Gunneridae</taxon>
        <taxon>Pentapetalae</taxon>
        <taxon>rosids</taxon>
        <taxon>fabids</taxon>
        <taxon>Malpighiales</taxon>
        <taxon>Euphorbiaceae</taxon>
        <taxon>Acalyphoideae</taxon>
        <taxon>Acalypheae</taxon>
        <taxon>Ricinus</taxon>
    </lineage>
</organism>
<dbReference type="PANTHER" id="PTHR46851:SF23">
    <property type="entry name" value="SWIB_MDM2 DOMAIN-CONTAINING PROTEIN"/>
    <property type="match status" value="1"/>
</dbReference>
<keyword evidence="3" id="KW-0862">Zinc</keyword>
<gene>
    <name evidence="7" type="ORF">RCOM_0619310</name>
</gene>
<evidence type="ECO:0000256" key="2">
    <source>
        <dbReference type="ARBA" id="ARBA00022771"/>
    </source>
</evidence>
<evidence type="ECO:0000256" key="1">
    <source>
        <dbReference type="ARBA" id="ARBA00022723"/>
    </source>
</evidence>
<dbReference type="EMBL" id="EQ974109">
    <property type="protein sequence ID" value="EEF33537.1"/>
    <property type="molecule type" value="Genomic_DNA"/>
</dbReference>
<dbReference type="STRING" id="3988.B9SS94"/>
<dbReference type="Gene3D" id="3.30.40.10">
    <property type="entry name" value="Zinc/RING finger domain, C3HC4 (zinc finger)"/>
    <property type="match status" value="1"/>
</dbReference>
<dbReference type="Gene3D" id="1.10.245.10">
    <property type="entry name" value="SWIB/MDM2 domain"/>
    <property type="match status" value="1"/>
</dbReference>
<dbReference type="PROSITE" id="PS51360">
    <property type="entry name" value="PLUS3"/>
    <property type="match status" value="1"/>
</dbReference>
<dbReference type="GO" id="GO:0008270">
    <property type="term" value="F:zinc ion binding"/>
    <property type="evidence" value="ECO:0007669"/>
    <property type="project" value="UniProtKB-KW"/>
</dbReference>
<sequence length="517" mass="59714">MGRKNKNIDKESISESWCFVCKDGGLLRICDYKGCLKAFHPQCVDKDDSFLESEVPWSCRWHSCFICKNTPKFHCFCCPKAVCGRCLCDSNFILVKGKRGFCSHCLTLAGLLEGIKSPDSTSGNIDFNDQETYEFNFKAYWKMIKEKEGLTLEHVSYADKLLSMDKNYGYLSDACDIFEWEEYVSEFDENQIISDNDSWNDRKRHKGMGKWKRNKKNESVMEGKTKSKKKEFSGWGSVLLFDFLASIGKDTTNELSQREVTDIIIGYCNEHKLYDPERKKKVVCDARLKSLLGRKSVIKNSIYNCLTPHFAENFEQTEDETGCSSEDKRKNVSMTNTRQKNSSSSVKSQKKEPIPDMQQGCFAAINAENIKRLYLKRSLVQELEKQSEIFDAKVIGSFVRTKSDPYDYLQKNPYQLLKVTGILSLVVNTDIFLQVCNMPIDIPICKLSDDNFSEEECEDLRQRVKDGRLERPTVVKFKEKARNLHENGRTILEEKYGEKKNGYNSMLNKLRRWSASD</sequence>
<dbReference type="InterPro" id="IPR011011">
    <property type="entry name" value="Znf_FYVE_PHD"/>
</dbReference>
<dbReference type="InterPro" id="IPR001965">
    <property type="entry name" value="Znf_PHD"/>
</dbReference>
<dbReference type="SUPFAM" id="SSF57903">
    <property type="entry name" value="FYVE/PHD zinc finger"/>
    <property type="match status" value="1"/>
</dbReference>
<evidence type="ECO:0000256" key="4">
    <source>
        <dbReference type="SAM" id="MobiDB-lite"/>
    </source>
</evidence>
<dbReference type="SMART" id="SM00249">
    <property type="entry name" value="PHD"/>
    <property type="match status" value="1"/>
</dbReference>
<dbReference type="Gene3D" id="3.90.70.200">
    <property type="entry name" value="Plus-3 domain"/>
    <property type="match status" value="1"/>
</dbReference>
<dbReference type="GO" id="GO:0003677">
    <property type="term" value="F:DNA binding"/>
    <property type="evidence" value="ECO:0007669"/>
    <property type="project" value="InterPro"/>
</dbReference>
<dbReference type="Pfam" id="PF02201">
    <property type="entry name" value="SWIB"/>
    <property type="match status" value="1"/>
</dbReference>
<dbReference type="SMART" id="SM00719">
    <property type="entry name" value="Plus3"/>
    <property type="match status" value="1"/>
</dbReference>
<dbReference type="SUPFAM" id="SSF47592">
    <property type="entry name" value="SWIB/MDM2 domain"/>
    <property type="match status" value="1"/>
</dbReference>
<dbReference type="Proteomes" id="UP000008311">
    <property type="component" value="Unassembled WGS sequence"/>
</dbReference>
<dbReference type="CDD" id="cd10567">
    <property type="entry name" value="SWIB-MDM2_like"/>
    <property type="match status" value="1"/>
</dbReference>
<feature type="domain" description="Plus3" evidence="5">
    <location>
        <begin position="364"/>
        <end position="489"/>
    </location>
</feature>
<dbReference type="InterPro" id="IPR045894">
    <property type="entry name" value="At5g08430-like"/>
</dbReference>
<dbReference type="SUPFAM" id="SSF159042">
    <property type="entry name" value="Plus3-like"/>
    <property type="match status" value="1"/>
</dbReference>
<keyword evidence="1" id="KW-0479">Metal-binding</keyword>
<evidence type="ECO:0000313" key="7">
    <source>
        <dbReference type="EMBL" id="EEF33537.1"/>
    </source>
</evidence>
<dbReference type="PANTHER" id="PTHR46851">
    <property type="entry name" value="OS01G0884500 PROTEIN"/>
    <property type="match status" value="1"/>
</dbReference>
<dbReference type="AlphaFoldDB" id="B9SS94"/>
<dbReference type="InterPro" id="IPR003121">
    <property type="entry name" value="SWIB_MDM2_domain"/>
</dbReference>
<feature type="domain" description="DM2" evidence="6">
    <location>
        <begin position="229"/>
        <end position="312"/>
    </location>
</feature>
<dbReference type="Pfam" id="PF03126">
    <property type="entry name" value="Plus-3"/>
    <property type="match status" value="1"/>
</dbReference>
<dbReference type="InterPro" id="IPR013083">
    <property type="entry name" value="Znf_RING/FYVE/PHD"/>
</dbReference>
<protein>
    <submittedName>
        <fullName evidence="7">Uncharacterized protein</fullName>
    </submittedName>
</protein>
<feature type="compositionally biased region" description="Basic residues" evidence="4">
    <location>
        <begin position="204"/>
        <end position="215"/>
    </location>
</feature>
<dbReference type="PROSITE" id="PS51925">
    <property type="entry name" value="SWIB_MDM2"/>
    <property type="match status" value="1"/>
</dbReference>
<evidence type="ECO:0000259" key="5">
    <source>
        <dbReference type="PROSITE" id="PS51360"/>
    </source>
</evidence>
<evidence type="ECO:0000256" key="3">
    <source>
        <dbReference type="ARBA" id="ARBA00022833"/>
    </source>
</evidence>
<keyword evidence="8" id="KW-1185">Reference proteome</keyword>
<evidence type="ECO:0000313" key="8">
    <source>
        <dbReference type="Proteomes" id="UP000008311"/>
    </source>
</evidence>
<dbReference type="eggNOG" id="KOG1946">
    <property type="taxonomic scope" value="Eukaryota"/>
</dbReference>
<keyword evidence="2" id="KW-0863">Zinc-finger</keyword>
<dbReference type="FunCoup" id="B9SS94">
    <property type="interactions" value="287"/>
</dbReference>
<feature type="region of interest" description="Disordered" evidence="4">
    <location>
        <begin position="317"/>
        <end position="354"/>
    </location>
</feature>
<evidence type="ECO:0000259" key="6">
    <source>
        <dbReference type="PROSITE" id="PS51925"/>
    </source>
</evidence>
<dbReference type="InParanoid" id="B9SS94"/>
<dbReference type="CDD" id="cd15568">
    <property type="entry name" value="PHD5_NSD"/>
    <property type="match status" value="1"/>
</dbReference>